<dbReference type="PANTHER" id="PTHR21089">
    <property type="entry name" value="SHIKIMATE DEHYDROGENASE"/>
    <property type="match status" value="1"/>
</dbReference>
<dbReference type="EMBL" id="JAERMS010000024">
    <property type="protein sequence ID" value="MBO1363712.1"/>
    <property type="molecule type" value="Genomic_DNA"/>
</dbReference>
<dbReference type="InterPro" id="IPR036291">
    <property type="entry name" value="NAD(P)-bd_dom_sf"/>
</dbReference>
<evidence type="ECO:0000313" key="5">
    <source>
        <dbReference type="EMBL" id="MBO1363712.1"/>
    </source>
</evidence>
<dbReference type="SUPFAM" id="SSF53223">
    <property type="entry name" value="Aminoacid dehydrogenase-like, N-terminal domain"/>
    <property type="match status" value="1"/>
</dbReference>
<dbReference type="CDD" id="cd01065">
    <property type="entry name" value="NAD_bind_Shikimate_DH"/>
    <property type="match status" value="1"/>
</dbReference>
<comment type="pathway">
    <text evidence="1">Metabolic intermediate biosynthesis; chorismate biosynthesis; chorismate from D-erythrose 4-phosphate and phosphoenolpyruvate: step 4/7.</text>
</comment>
<accession>A0ABS3M6A5</accession>
<evidence type="ECO:0000256" key="2">
    <source>
        <dbReference type="ARBA" id="ARBA00023002"/>
    </source>
</evidence>
<comment type="caution">
    <text evidence="5">The sequence shown here is derived from an EMBL/GenBank/DDBJ whole genome shotgun (WGS) entry which is preliminary data.</text>
</comment>
<dbReference type="InterPro" id="IPR022893">
    <property type="entry name" value="Shikimate_DH_fam"/>
</dbReference>
<name>A0ABS3M6A5_9BACT</name>
<keyword evidence="3" id="KW-0057">Aromatic amino acid biosynthesis</keyword>
<dbReference type="SUPFAM" id="SSF51735">
    <property type="entry name" value="NAD(P)-binding Rossmann-fold domains"/>
    <property type="match status" value="1"/>
</dbReference>
<keyword evidence="2" id="KW-0560">Oxidoreductase</keyword>
<gene>
    <name evidence="5" type="ORF">JHU38_08020</name>
</gene>
<dbReference type="RefSeq" id="WP_207859342.1">
    <property type="nucleotide sequence ID" value="NZ_JAERMS010000024.1"/>
</dbReference>
<sequence length="248" mass="27965">MDKYGLIGLTLGHSFSKNYFNEKFENEHIHATYINFEIPSIKELTEVIAQNPELKGFNVTIPYKQQIMDYLDKITPEAKAIGAVNVVKVSHKGKKTTLKGYNSDVVGFTRSIEPLLEPCHKKALILGTGGAAKAIDYGLKSLGLETVFVSRYKSPGVITYDDITDSMMKEYRVIVNCTPCGMYPHAEECPRLPYEAMDSHTLLYDLLYNPDETNFMKQGAKYGATVKNGLEMLLLQAFVSWDFWHEGE</sequence>
<dbReference type="Proteomes" id="UP000664265">
    <property type="component" value="Unassembled WGS sequence"/>
</dbReference>
<dbReference type="PANTHER" id="PTHR21089:SF1">
    <property type="entry name" value="BIFUNCTIONAL 3-DEHYDROQUINATE DEHYDRATASE_SHIKIMATE DEHYDROGENASE, CHLOROPLASTIC"/>
    <property type="match status" value="1"/>
</dbReference>
<reference evidence="5 6" key="1">
    <citation type="submission" date="2021-01" db="EMBL/GenBank/DDBJ databases">
        <title>Prevotella A2931 sp. nov.</title>
        <authorList>
            <person name="Buhl M."/>
            <person name="Oberhettinger P."/>
        </authorList>
    </citation>
    <scope>NUCLEOTIDE SEQUENCE [LARGE SCALE GENOMIC DNA]</scope>
    <source>
        <strain evidence="5 6">A2931</strain>
    </source>
</reference>
<dbReference type="Gene3D" id="3.40.50.720">
    <property type="entry name" value="NAD(P)-binding Rossmann-like Domain"/>
    <property type="match status" value="1"/>
</dbReference>
<dbReference type="InterPro" id="IPR046346">
    <property type="entry name" value="Aminoacid_DH-like_N_sf"/>
</dbReference>
<keyword evidence="6" id="KW-1185">Reference proteome</keyword>
<proteinExistence type="predicted"/>
<evidence type="ECO:0000256" key="3">
    <source>
        <dbReference type="ARBA" id="ARBA00023141"/>
    </source>
</evidence>
<dbReference type="InterPro" id="IPR013708">
    <property type="entry name" value="Shikimate_DH-bd_N"/>
</dbReference>
<dbReference type="Pfam" id="PF08501">
    <property type="entry name" value="Shikimate_dh_N"/>
    <property type="match status" value="1"/>
</dbReference>
<protein>
    <submittedName>
        <fullName evidence="5">Shikimate dehydrogenase</fullName>
    </submittedName>
</protein>
<evidence type="ECO:0000313" key="6">
    <source>
        <dbReference type="Proteomes" id="UP000664265"/>
    </source>
</evidence>
<keyword evidence="3" id="KW-0028">Amino-acid biosynthesis</keyword>
<dbReference type="Gene3D" id="3.40.50.10860">
    <property type="entry name" value="Leucine Dehydrogenase, chain A, domain 1"/>
    <property type="match status" value="1"/>
</dbReference>
<organism evidence="5 6">
    <name type="scientific">Prevotella illustrans</name>
    <dbReference type="NCBI Taxonomy" id="2800387"/>
    <lineage>
        <taxon>Bacteria</taxon>
        <taxon>Pseudomonadati</taxon>
        <taxon>Bacteroidota</taxon>
        <taxon>Bacteroidia</taxon>
        <taxon>Bacteroidales</taxon>
        <taxon>Prevotellaceae</taxon>
        <taxon>Prevotella</taxon>
    </lineage>
</organism>
<feature type="domain" description="Shikimate dehydrogenase substrate binding N-terminal" evidence="4">
    <location>
        <begin position="6"/>
        <end position="87"/>
    </location>
</feature>
<evidence type="ECO:0000259" key="4">
    <source>
        <dbReference type="Pfam" id="PF08501"/>
    </source>
</evidence>
<evidence type="ECO:0000256" key="1">
    <source>
        <dbReference type="ARBA" id="ARBA00004871"/>
    </source>
</evidence>